<evidence type="ECO:0008006" key="6">
    <source>
        <dbReference type="Google" id="ProtNLM"/>
    </source>
</evidence>
<dbReference type="EMBL" id="JAAKFY010000003">
    <property type="protein sequence ID" value="KAF3859408.1"/>
    <property type="molecule type" value="Genomic_DNA"/>
</dbReference>
<comment type="subcellular location">
    <subcellularLocation>
        <location evidence="1">Mitochondrion</location>
    </subcellularLocation>
</comment>
<dbReference type="InterPro" id="IPR042289">
    <property type="entry name" value="COA6"/>
</dbReference>
<evidence type="ECO:0000313" key="5">
    <source>
        <dbReference type="Proteomes" id="UP000518266"/>
    </source>
</evidence>
<name>A0A7J5ZGC4_DISMA</name>
<dbReference type="PANTHER" id="PTHR46690">
    <property type="entry name" value="CYTOCHROME C OXIDASE ASSEMBLY FACTOR 6 HOMOLOG"/>
    <property type="match status" value="1"/>
</dbReference>
<proteinExistence type="predicted"/>
<dbReference type="Gene3D" id="1.10.10.140">
    <property type="entry name" value="Cytochrome c oxidase, subunit VIb"/>
    <property type="match status" value="1"/>
</dbReference>
<keyword evidence="2" id="KW-0496">Mitochondrion</keyword>
<protein>
    <recommendedName>
        <fullName evidence="6">Cytochrome c oxidase assembly factor 6 homolog</fullName>
    </recommendedName>
</protein>
<comment type="caution">
    <text evidence="4">The sequence shown here is derived from an EMBL/GenBank/DDBJ whole genome shotgun (WGS) entry which is preliminary data.</text>
</comment>
<organism evidence="4 5">
    <name type="scientific">Dissostichus mawsoni</name>
    <name type="common">Antarctic cod</name>
    <dbReference type="NCBI Taxonomy" id="36200"/>
    <lineage>
        <taxon>Eukaryota</taxon>
        <taxon>Metazoa</taxon>
        <taxon>Chordata</taxon>
        <taxon>Craniata</taxon>
        <taxon>Vertebrata</taxon>
        <taxon>Euteleostomi</taxon>
        <taxon>Actinopterygii</taxon>
        <taxon>Neopterygii</taxon>
        <taxon>Teleostei</taxon>
        <taxon>Neoteleostei</taxon>
        <taxon>Acanthomorphata</taxon>
        <taxon>Eupercaria</taxon>
        <taxon>Perciformes</taxon>
        <taxon>Notothenioidei</taxon>
        <taxon>Nototheniidae</taxon>
        <taxon>Dissostichus</taxon>
    </lineage>
</organism>
<dbReference type="Pfam" id="PF02297">
    <property type="entry name" value="COX6B"/>
    <property type="match status" value="1"/>
</dbReference>
<dbReference type="GO" id="GO:0005739">
    <property type="term" value="C:mitochondrion"/>
    <property type="evidence" value="ECO:0007669"/>
    <property type="project" value="UniProtKB-SubCell"/>
</dbReference>
<dbReference type="SUPFAM" id="SSF47694">
    <property type="entry name" value="Cytochrome c oxidase subunit h"/>
    <property type="match status" value="1"/>
</dbReference>
<reference evidence="4 5" key="1">
    <citation type="submission" date="2020-03" db="EMBL/GenBank/DDBJ databases">
        <title>Dissostichus mawsoni Genome sequencing and assembly.</title>
        <authorList>
            <person name="Park H."/>
        </authorList>
    </citation>
    <scope>NUCLEOTIDE SEQUENCE [LARGE SCALE GENOMIC DNA]</scope>
    <source>
        <strain evidence="4">DM0001</strain>
        <tissue evidence="4">Muscle</tissue>
    </source>
</reference>
<evidence type="ECO:0000256" key="3">
    <source>
        <dbReference type="ARBA" id="ARBA00023157"/>
    </source>
</evidence>
<accession>A0A7J5ZGC4</accession>
<dbReference type="PANTHER" id="PTHR46690:SF1">
    <property type="entry name" value="CYTOCHROME C OXIDASE ASSEMBLY FACTOR 6 HOMOLOG"/>
    <property type="match status" value="1"/>
</dbReference>
<sequence>MSLKFVFLNKLRHHLDQAAMSAPNSSERKACWDSRDLLWKCLDDNGDKAESCLKFQGEFESNCPAQWVKYFSKRRDYLKYKAKMETEGFKPAEGPKQPS</sequence>
<dbReference type="InterPro" id="IPR048280">
    <property type="entry name" value="COX6B-like"/>
</dbReference>
<dbReference type="PROSITE" id="PS51808">
    <property type="entry name" value="CHCH"/>
    <property type="match status" value="1"/>
</dbReference>
<gene>
    <name evidence="4" type="ORF">F7725_021807</name>
</gene>
<evidence type="ECO:0000256" key="1">
    <source>
        <dbReference type="ARBA" id="ARBA00004173"/>
    </source>
</evidence>
<keyword evidence="3" id="KW-1015">Disulfide bond</keyword>
<dbReference type="GO" id="GO:0042775">
    <property type="term" value="P:mitochondrial ATP synthesis coupled electron transport"/>
    <property type="evidence" value="ECO:0007669"/>
    <property type="project" value="TreeGrafter"/>
</dbReference>
<dbReference type="AlphaFoldDB" id="A0A7J5ZGC4"/>
<dbReference type="OrthoDB" id="16284at2759"/>
<dbReference type="GO" id="GO:0008535">
    <property type="term" value="P:respiratory chain complex IV assembly"/>
    <property type="evidence" value="ECO:0007669"/>
    <property type="project" value="InterPro"/>
</dbReference>
<evidence type="ECO:0000313" key="4">
    <source>
        <dbReference type="EMBL" id="KAF3859408.1"/>
    </source>
</evidence>
<dbReference type="Proteomes" id="UP000518266">
    <property type="component" value="Unassembled WGS sequence"/>
</dbReference>
<keyword evidence="5" id="KW-1185">Reference proteome</keyword>
<evidence type="ECO:0000256" key="2">
    <source>
        <dbReference type="ARBA" id="ARBA00023128"/>
    </source>
</evidence>
<dbReference type="InterPro" id="IPR036549">
    <property type="entry name" value="CX6/COA6-like_sf"/>
</dbReference>